<dbReference type="Proteomes" id="UP000005426">
    <property type="component" value="Unassembled WGS sequence"/>
</dbReference>
<protein>
    <recommendedName>
        <fullName evidence="3">Heterokaryon incompatibility domain-containing protein</fullName>
    </recommendedName>
</protein>
<dbReference type="PANTHER" id="PTHR24148:SF64">
    <property type="entry name" value="HETEROKARYON INCOMPATIBILITY DOMAIN-CONTAINING PROTEIN"/>
    <property type="match status" value="1"/>
</dbReference>
<evidence type="ECO:0008006" key="3">
    <source>
        <dbReference type="Google" id="ProtNLM"/>
    </source>
</evidence>
<name>G9NKV0_HYPAI</name>
<dbReference type="GeneID" id="25782612"/>
<accession>G9NKV0</accession>
<dbReference type="EMBL" id="ABDG02000018">
    <property type="protein sequence ID" value="EHK48521.1"/>
    <property type="molecule type" value="Genomic_DNA"/>
</dbReference>
<proteinExistence type="predicted"/>
<gene>
    <name evidence="1" type="ORF">TRIATDRAFT_305335</name>
</gene>
<keyword evidence="2" id="KW-1185">Reference proteome</keyword>
<sequence length="278" mass="32031">MSLVNDGILRVRGSIVDAACVLTLKVELQDFIDPLSTKSTWNRSWFIQDDPILPNLPFTADRDRAFGAIVSAAEIMSLSMLRSYPNGESVLNAVWKTLITNRGWMNNSDPEGERFAYEAFRESRRDPFDDEWWPPRSLSAADKEKIWPFQAMVLKANQGHRFGITACGFVGLFPKECQMSDLIAILPGARTPFVLRPDPSRSLFTLVGDCYVHGMMNGEFLYPRRSGELCDVNWPERQYRIKLHPWNPMFTEKVKHLLRQYFDPDRQKFATVGYLDFH</sequence>
<evidence type="ECO:0000313" key="1">
    <source>
        <dbReference type="EMBL" id="EHK48521.1"/>
    </source>
</evidence>
<dbReference type="eggNOG" id="ENOG502SJQS">
    <property type="taxonomic scope" value="Eukaryota"/>
</dbReference>
<comment type="caution">
    <text evidence="1">The sequence shown here is derived from an EMBL/GenBank/DDBJ whole genome shotgun (WGS) entry which is preliminary data.</text>
</comment>
<dbReference type="KEGG" id="tatv:25782612"/>
<dbReference type="InterPro" id="IPR052895">
    <property type="entry name" value="HetReg/Transcr_Mod"/>
</dbReference>
<dbReference type="HOGENOM" id="CLU_1001373_0_0_1"/>
<organism evidence="1 2">
    <name type="scientific">Hypocrea atroviridis (strain ATCC 20476 / IMI 206040)</name>
    <name type="common">Trichoderma atroviride</name>
    <dbReference type="NCBI Taxonomy" id="452589"/>
    <lineage>
        <taxon>Eukaryota</taxon>
        <taxon>Fungi</taxon>
        <taxon>Dikarya</taxon>
        <taxon>Ascomycota</taxon>
        <taxon>Pezizomycotina</taxon>
        <taxon>Sordariomycetes</taxon>
        <taxon>Hypocreomycetidae</taxon>
        <taxon>Hypocreales</taxon>
        <taxon>Hypocreaceae</taxon>
        <taxon>Trichoderma</taxon>
    </lineage>
</organism>
<dbReference type="PANTHER" id="PTHR24148">
    <property type="entry name" value="ANKYRIN REPEAT DOMAIN-CONTAINING PROTEIN 39 HOMOLOG-RELATED"/>
    <property type="match status" value="1"/>
</dbReference>
<reference evidence="1 2" key="1">
    <citation type="journal article" date="2011" name="Genome Biol.">
        <title>Comparative genome sequence analysis underscores mycoparasitism as the ancestral life style of Trichoderma.</title>
        <authorList>
            <person name="Kubicek C.P."/>
            <person name="Herrera-Estrella A."/>
            <person name="Seidl-Seiboth V."/>
            <person name="Martinez D.A."/>
            <person name="Druzhinina I.S."/>
            <person name="Thon M."/>
            <person name="Zeilinger S."/>
            <person name="Casas-Flores S."/>
            <person name="Horwitz B.A."/>
            <person name="Mukherjee P.K."/>
            <person name="Mukherjee M."/>
            <person name="Kredics L."/>
            <person name="Alcaraz L.D."/>
            <person name="Aerts A."/>
            <person name="Antal Z."/>
            <person name="Atanasova L."/>
            <person name="Cervantes-Badillo M.G."/>
            <person name="Challacombe J."/>
            <person name="Chertkov O."/>
            <person name="McCluskey K."/>
            <person name="Coulpier F."/>
            <person name="Deshpande N."/>
            <person name="von Doehren H."/>
            <person name="Ebbole D.J."/>
            <person name="Esquivel-Naranjo E.U."/>
            <person name="Fekete E."/>
            <person name="Flipphi M."/>
            <person name="Glaser F."/>
            <person name="Gomez-Rodriguez E.Y."/>
            <person name="Gruber S."/>
            <person name="Han C."/>
            <person name="Henrissat B."/>
            <person name="Hermosa R."/>
            <person name="Hernandez-Onate M."/>
            <person name="Karaffa L."/>
            <person name="Kosti I."/>
            <person name="Le Crom S."/>
            <person name="Lindquist E."/>
            <person name="Lucas S."/>
            <person name="Luebeck M."/>
            <person name="Luebeck P.S."/>
            <person name="Margeot A."/>
            <person name="Metz B."/>
            <person name="Misra M."/>
            <person name="Nevalainen H."/>
            <person name="Omann M."/>
            <person name="Packer N."/>
            <person name="Perrone G."/>
            <person name="Uresti-Rivera E.E."/>
            <person name="Salamov A."/>
            <person name="Schmoll M."/>
            <person name="Seiboth B."/>
            <person name="Shapiro H."/>
            <person name="Sukno S."/>
            <person name="Tamayo-Ramos J.A."/>
            <person name="Tisch D."/>
            <person name="Wiest A."/>
            <person name="Wilkinson H.H."/>
            <person name="Zhang M."/>
            <person name="Coutinho P.M."/>
            <person name="Kenerley C.M."/>
            <person name="Monte E."/>
            <person name="Baker S.E."/>
            <person name="Grigoriev I.V."/>
        </authorList>
    </citation>
    <scope>NUCLEOTIDE SEQUENCE [LARGE SCALE GENOMIC DNA]</scope>
    <source>
        <strain evidence="2">ATCC 20476 / IMI 206040</strain>
    </source>
</reference>
<evidence type="ECO:0000313" key="2">
    <source>
        <dbReference type="Proteomes" id="UP000005426"/>
    </source>
</evidence>
<dbReference type="Pfam" id="PF26639">
    <property type="entry name" value="Het-6_barrel"/>
    <property type="match status" value="1"/>
</dbReference>
<dbReference type="AlphaFoldDB" id="G9NKV0"/>
<dbReference type="OrthoDB" id="2157530at2759"/>
<dbReference type="RefSeq" id="XP_013946687.1">
    <property type="nucleotide sequence ID" value="XM_014091212.1"/>
</dbReference>